<keyword evidence="1" id="KW-0472">Membrane</keyword>
<dbReference type="Proteomes" id="UP000582231">
    <property type="component" value="Unassembled WGS sequence"/>
</dbReference>
<comment type="caution">
    <text evidence="2">The sequence shown here is derived from an EMBL/GenBank/DDBJ whole genome shotgun (WGS) entry which is preliminary data.</text>
</comment>
<dbReference type="EMBL" id="JACCBF010000001">
    <property type="protein sequence ID" value="NYD33124.1"/>
    <property type="molecule type" value="Genomic_DNA"/>
</dbReference>
<keyword evidence="1" id="KW-1133">Transmembrane helix</keyword>
<dbReference type="RefSeq" id="WP_179729215.1">
    <property type="nucleotide sequence ID" value="NZ_BAABEF010000001.1"/>
</dbReference>
<feature type="transmembrane region" description="Helical" evidence="1">
    <location>
        <begin position="6"/>
        <end position="26"/>
    </location>
</feature>
<keyword evidence="1" id="KW-0812">Transmembrane</keyword>
<dbReference type="AlphaFoldDB" id="A0A852RZ70"/>
<feature type="transmembrane region" description="Helical" evidence="1">
    <location>
        <begin position="87"/>
        <end position="105"/>
    </location>
</feature>
<organism evidence="2 3">
    <name type="scientific">Nocardioides kongjuensis</name>
    <dbReference type="NCBI Taxonomy" id="349522"/>
    <lineage>
        <taxon>Bacteria</taxon>
        <taxon>Bacillati</taxon>
        <taxon>Actinomycetota</taxon>
        <taxon>Actinomycetes</taxon>
        <taxon>Propionibacteriales</taxon>
        <taxon>Nocardioidaceae</taxon>
        <taxon>Nocardioides</taxon>
    </lineage>
</organism>
<evidence type="ECO:0000313" key="2">
    <source>
        <dbReference type="EMBL" id="NYD33124.1"/>
    </source>
</evidence>
<evidence type="ECO:0000313" key="3">
    <source>
        <dbReference type="Proteomes" id="UP000582231"/>
    </source>
</evidence>
<evidence type="ECO:0000256" key="1">
    <source>
        <dbReference type="SAM" id="Phobius"/>
    </source>
</evidence>
<accession>A0A852RZ70</accession>
<gene>
    <name evidence="2" type="ORF">BJ958_004670</name>
</gene>
<keyword evidence="3" id="KW-1185">Reference proteome</keyword>
<feature type="transmembrane region" description="Helical" evidence="1">
    <location>
        <begin position="47"/>
        <end position="67"/>
    </location>
</feature>
<protein>
    <submittedName>
        <fullName evidence="2">Uncharacterized protein</fullName>
    </submittedName>
</protein>
<proteinExistence type="predicted"/>
<name>A0A852RZ70_9ACTN</name>
<reference evidence="2 3" key="1">
    <citation type="submission" date="2020-07" db="EMBL/GenBank/DDBJ databases">
        <title>Sequencing the genomes of 1000 actinobacteria strains.</title>
        <authorList>
            <person name="Klenk H.-P."/>
        </authorList>
    </citation>
    <scope>NUCLEOTIDE SEQUENCE [LARGE SCALE GENOMIC DNA]</scope>
    <source>
        <strain evidence="2 3">DSM 19082</strain>
    </source>
</reference>
<sequence>MSWTIAGYVGYLVITVPLTIWVASTLSRNGRVFLADVFGGDDALADAVNRLLVVGFYLLNLGFVSLYLRSGGSHSAEDVFDVLSVKVGVVLLTLGVLHFFNVYVFNRLRRRHRLEQLPPMPPMQQYGVPAYPMPPR</sequence>